<dbReference type="InterPro" id="IPR050300">
    <property type="entry name" value="GDXG_lipolytic_enzyme"/>
</dbReference>
<reference evidence="4 5" key="1">
    <citation type="submission" date="2020-05" db="EMBL/GenBank/DDBJ databases">
        <title>Parvularcula mediterraneae sp. nov., isolated from polypropylene straw from shallow seawater of the seashore of Laganas in Zakynthos island, Greece.</title>
        <authorList>
            <person name="Szabo I."/>
            <person name="Al-Omari J."/>
            <person name="Rado J."/>
            <person name="Szerdahelyi G.S."/>
        </authorList>
    </citation>
    <scope>NUCLEOTIDE SEQUENCE [LARGE SCALE GENOMIC DNA]</scope>
    <source>
        <strain evidence="4 5">ZS-1/3</strain>
    </source>
</reference>
<dbReference type="PANTHER" id="PTHR48081">
    <property type="entry name" value="AB HYDROLASE SUPERFAMILY PROTEIN C4A8.06C"/>
    <property type="match status" value="1"/>
</dbReference>
<evidence type="ECO:0000313" key="5">
    <source>
        <dbReference type="Proteomes" id="UP000536835"/>
    </source>
</evidence>
<comment type="similarity">
    <text evidence="1">Belongs to the 'GDXG' lipolytic enzyme family.</text>
</comment>
<dbReference type="SUPFAM" id="SSF53474">
    <property type="entry name" value="alpha/beta-Hydrolases"/>
    <property type="match status" value="1"/>
</dbReference>
<evidence type="ECO:0000256" key="2">
    <source>
        <dbReference type="ARBA" id="ARBA00022801"/>
    </source>
</evidence>
<accession>A0A7Y3RLA0</accession>
<dbReference type="GO" id="GO:0016787">
    <property type="term" value="F:hydrolase activity"/>
    <property type="evidence" value="ECO:0007669"/>
    <property type="project" value="UniProtKB-KW"/>
</dbReference>
<dbReference type="Pfam" id="PF07859">
    <property type="entry name" value="Abhydrolase_3"/>
    <property type="match status" value="1"/>
</dbReference>
<sequence>MDRGDLEKHIAAHPVKGAPALMREAFEAMARPATVDVPQGRCPGIQGLDGLLFGEHGGAPILFLHGGGFVFGSPESHAGLASVLAKHSGRDVLALRYPLAPEALWPRQKNAVLDAIDRMSDAYGYAPALAGISAGGQLALIAATERVLEAVVAFSPNTARGDARASSRRANAEADLMNDPEMDARLADMAIGEEEAGDPDQNLALRDLSLLPPCYLSVGTGEVLLDDSLIFAVEAARAGAPLTLSTREGFHMEELFAPVFAPGEASIARAAAWLSSGNTPKAD</sequence>
<dbReference type="InterPro" id="IPR029058">
    <property type="entry name" value="AB_hydrolase_fold"/>
</dbReference>
<dbReference type="InterPro" id="IPR002168">
    <property type="entry name" value="Lipase_GDXG_HIS_AS"/>
</dbReference>
<dbReference type="Proteomes" id="UP000536835">
    <property type="component" value="Unassembled WGS sequence"/>
</dbReference>
<organism evidence="4 5">
    <name type="scientific">Parvularcula mediterranea</name>
    <dbReference type="NCBI Taxonomy" id="2732508"/>
    <lineage>
        <taxon>Bacteria</taxon>
        <taxon>Pseudomonadati</taxon>
        <taxon>Pseudomonadota</taxon>
        <taxon>Alphaproteobacteria</taxon>
        <taxon>Parvularculales</taxon>
        <taxon>Parvularculaceae</taxon>
        <taxon>Parvularcula</taxon>
    </lineage>
</organism>
<dbReference type="EMBL" id="JABFCX010000002">
    <property type="protein sequence ID" value="NNU15675.1"/>
    <property type="molecule type" value="Genomic_DNA"/>
</dbReference>
<protein>
    <submittedName>
        <fullName evidence="4">Alpha/beta hydrolase fold domain-containing protein</fullName>
    </submittedName>
</protein>
<proteinExistence type="inferred from homology"/>
<comment type="caution">
    <text evidence="4">The sequence shown here is derived from an EMBL/GenBank/DDBJ whole genome shotgun (WGS) entry which is preliminary data.</text>
</comment>
<dbReference type="PROSITE" id="PS01173">
    <property type="entry name" value="LIPASE_GDXG_HIS"/>
    <property type="match status" value="1"/>
</dbReference>
<dbReference type="Gene3D" id="3.40.50.1820">
    <property type="entry name" value="alpha/beta hydrolase"/>
    <property type="match status" value="1"/>
</dbReference>
<dbReference type="AlphaFoldDB" id="A0A7Y3RLA0"/>
<feature type="domain" description="Alpha/beta hydrolase fold-3" evidence="3">
    <location>
        <begin position="61"/>
        <end position="248"/>
    </location>
</feature>
<dbReference type="PANTHER" id="PTHR48081:SF8">
    <property type="entry name" value="ALPHA_BETA HYDROLASE FOLD-3 DOMAIN-CONTAINING PROTEIN-RELATED"/>
    <property type="match status" value="1"/>
</dbReference>
<evidence type="ECO:0000313" key="4">
    <source>
        <dbReference type="EMBL" id="NNU15675.1"/>
    </source>
</evidence>
<keyword evidence="5" id="KW-1185">Reference proteome</keyword>
<keyword evidence="2 4" id="KW-0378">Hydrolase</keyword>
<name>A0A7Y3RLA0_9PROT</name>
<gene>
    <name evidence="4" type="ORF">HK107_05005</name>
</gene>
<evidence type="ECO:0000256" key="1">
    <source>
        <dbReference type="ARBA" id="ARBA00010515"/>
    </source>
</evidence>
<evidence type="ECO:0000259" key="3">
    <source>
        <dbReference type="Pfam" id="PF07859"/>
    </source>
</evidence>
<dbReference type="RefSeq" id="WP_173197306.1">
    <property type="nucleotide sequence ID" value="NZ_JABFCX010000002.1"/>
</dbReference>
<dbReference type="InterPro" id="IPR013094">
    <property type="entry name" value="AB_hydrolase_3"/>
</dbReference>